<dbReference type="Proteomes" id="UP000245539">
    <property type="component" value="Unassembled WGS sequence"/>
</dbReference>
<name>A0A317C107_9GAMM</name>
<accession>A0A317C107</accession>
<proteinExistence type="predicted"/>
<evidence type="ECO:0000313" key="1">
    <source>
        <dbReference type="EMBL" id="PWQ92325.1"/>
    </source>
</evidence>
<reference evidence="1 2" key="1">
    <citation type="submission" date="2018-05" db="EMBL/GenBank/DDBJ databases">
        <title>Leucothrix arctica sp. nov., isolated from Arctic seawater.</title>
        <authorList>
            <person name="Choi A."/>
            <person name="Baek K."/>
        </authorList>
    </citation>
    <scope>NUCLEOTIDE SEQUENCE [LARGE SCALE GENOMIC DNA]</scope>
    <source>
        <strain evidence="1 2">JCM 18388</strain>
    </source>
</reference>
<organism evidence="1 2">
    <name type="scientific">Leucothrix pacifica</name>
    <dbReference type="NCBI Taxonomy" id="1247513"/>
    <lineage>
        <taxon>Bacteria</taxon>
        <taxon>Pseudomonadati</taxon>
        <taxon>Pseudomonadota</taxon>
        <taxon>Gammaproteobacteria</taxon>
        <taxon>Thiotrichales</taxon>
        <taxon>Thiotrichaceae</taxon>
        <taxon>Leucothrix</taxon>
    </lineage>
</organism>
<gene>
    <name evidence="1" type="ORF">DKW60_21795</name>
</gene>
<dbReference type="RefSeq" id="WP_109839777.1">
    <property type="nucleotide sequence ID" value="NZ_QGKM01000096.1"/>
</dbReference>
<dbReference type="AlphaFoldDB" id="A0A317C107"/>
<dbReference type="EMBL" id="QGKM01000096">
    <property type="protein sequence ID" value="PWQ92325.1"/>
    <property type="molecule type" value="Genomic_DNA"/>
</dbReference>
<evidence type="ECO:0000313" key="2">
    <source>
        <dbReference type="Proteomes" id="UP000245539"/>
    </source>
</evidence>
<dbReference type="OrthoDB" id="9971549at2"/>
<comment type="caution">
    <text evidence="1">The sequence shown here is derived from an EMBL/GenBank/DDBJ whole genome shotgun (WGS) entry which is preliminary data.</text>
</comment>
<keyword evidence="2" id="KW-1185">Reference proteome</keyword>
<sequence>MKELIRQYNELGHYLKTDPQLAISLPELSPCQLIVNDHVADGEMAAANPNPVVTHAEVISAIRAFQPLQGWLCYQSEVLSLTNGDLSFLDHSGIGWILNGELSNANRESLHISQNGSGQWLLTKYQEQPGEDLLRQTMTYLSTKDELGHLAYAVYWQRDALIGYQKVHSRFLGFQKEAQS</sequence>
<protein>
    <submittedName>
        <fullName evidence="1">Uncharacterized protein</fullName>
    </submittedName>
</protein>